<proteinExistence type="predicted"/>
<feature type="compositionally biased region" description="Basic and acidic residues" evidence="1">
    <location>
        <begin position="415"/>
        <end position="429"/>
    </location>
</feature>
<protein>
    <submittedName>
        <fullName evidence="2">G7224 protein</fullName>
    </submittedName>
</protein>
<evidence type="ECO:0000313" key="2">
    <source>
        <dbReference type="EMBL" id="CAL5224526.1"/>
    </source>
</evidence>
<comment type="caution">
    <text evidence="2">The sequence shown here is derived from an EMBL/GenBank/DDBJ whole genome shotgun (WGS) entry which is preliminary data.</text>
</comment>
<accession>A0ABP1FZS1</accession>
<sequence>MDRDLKGEIEALNKAIEEDDVRFKASCAEYAKALKEEDKINTALLERTLPRKRLHGENLRSLSRREADTKALAQAKQRQAAIRSSKKDVEKNHRSNLSGAWRKDPLEIPTDPKEGTVLELLERIPIRHVVQAEVDYPYTPCCCPKKPLPPLPPELRKLKPLAWGPSEEPSLLRRWLNKKLCLPDTVAIPVHDCQPWMKADFPEKVARMDPVGIDFLIAINVPDVAKLAAREEPATPDELRAILKYVIGAYQLSPESRVSAFGVLGLWPKAVMQAIALNSMAYENGARWMIPVFAGDLNRNLALHKDMHEATLHAAVQSDKQDVQMSLRFMRWLLKNNRSVAEHCWGPLSTEINKEAAAVPQEDAQDDTNQAPGDTASGAGPSLPAATLPVKPQRRRRREATIQDDTNQALGGEASSKRQCLEGTHHDAAIQEDTNQDNNNQEDNIKDDTNQGLNNQGILNLVMGRPPRYSP</sequence>
<feature type="region of interest" description="Disordered" evidence="1">
    <location>
        <begin position="357"/>
        <end position="471"/>
    </location>
</feature>
<feature type="compositionally biased region" description="Low complexity" evidence="1">
    <location>
        <begin position="431"/>
        <end position="442"/>
    </location>
</feature>
<feature type="compositionally biased region" description="Low complexity" evidence="1">
    <location>
        <begin position="450"/>
        <end position="461"/>
    </location>
</feature>
<gene>
    <name evidence="2" type="primary">g7224</name>
    <name evidence="2" type="ORF">VP750_LOCUS6185</name>
</gene>
<keyword evidence="3" id="KW-1185">Reference proteome</keyword>
<evidence type="ECO:0000313" key="3">
    <source>
        <dbReference type="Proteomes" id="UP001497392"/>
    </source>
</evidence>
<reference evidence="2 3" key="1">
    <citation type="submission" date="2024-06" db="EMBL/GenBank/DDBJ databases">
        <authorList>
            <person name="Kraege A."/>
            <person name="Thomma B."/>
        </authorList>
    </citation>
    <scope>NUCLEOTIDE SEQUENCE [LARGE SCALE GENOMIC DNA]</scope>
</reference>
<dbReference type="EMBL" id="CAXHTA020000011">
    <property type="protein sequence ID" value="CAL5224526.1"/>
    <property type="molecule type" value="Genomic_DNA"/>
</dbReference>
<evidence type="ECO:0000256" key="1">
    <source>
        <dbReference type="SAM" id="MobiDB-lite"/>
    </source>
</evidence>
<dbReference type="Proteomes" id="UP001497392">
    <property type="component" value="Unassembled WGS sequence"/>
</dbReference>
<organism evidence="2 3">
    <name type="scientific">Coccomyxa viridis</name>
    <dbReference type="NCBI Taxonomy" id="1274662"/>
    <lineage>
        <taxon>Eukaryota</taxon>
        <taxon>Viridiplantae</taxon>
        <taxon>Chlorophyta</taxon>
        <taxon>core chlorophytes</taxon>
        <taxon>Trebouxiophyceae</taxon>
        <taxon>Trebouxiophyceae incertae sedis</taxon>
        <taxon>Coccomyxaceae</taxon>
        <taxon>Coccomyxa</taxon>
    </lineage>
</organism>
<name>A0ABP1FZS1_9CHLO</name>